<evidence type="ECO:0000256" key="5">
    <source>
        <dbReference type="HAMAP-Rule" id="MF_00378"/>
    </source>
</evidence>
<feature type="region of interest" description="Disordered" evidence="7">
    <location>
        <begin position="425"/>
        <end position="454"/>
    </location>
</feature>
<keyword evidence="11" id="KW-1185">Reference proteome</keyword>
<dbReference type="GO" id="GO:0003676">
    <property type="term" value="F:nucleic acid binding"/>
    <property type="evidence" value="ECO:0007669"/>
    <property type="project" value="InterPro"/>
</dbReference>
<dbReference type="PANTHER" id="PTHR30008:SF0">
    <property type="entry name" value="EXODEOXYRIBONUCLEASE 7 LARGE SUBUNIT"/>
    <property type="match status" value="1"/>
</dbReference>
<comment type="subcellular location">
    <subcellularLocation>
        <location evidence="5 6">Cytoplasm</location>
    </subcellularLocation>
</comment>
<comment type="caution">
    <text evidence="10">The sequence shown here is derived from an EMBL/GenBank/DDBJ whole genome shotgun (WGS) entry which is preliminary data.</text>
</comment>
<organism evidence="10 11">
    <name type="scientific">Caedimonas varicaedens</name>
    <dbReference type="NCBI Taxonomy" id="1629334"/>
    <lineage>
        <taxon>Bacteria</taxon>
        <taxon>Pseudomonadati</taxon>
        <taxon>Pseudomonadota</taxon>
        <taxon>Alphaproteobacteria</taxon>
        <taxon>Holosporales</taxon>
        <taxon>Caedimonadaceae</taxon>
        <taxon>Caedimonas</taxon>
    </lineage>
</organism>
<accession>A0A0K8MFB5</accession>
<evidence type="ECO:0000256" key="3">
    <source>
        <dbReference type="ARBA" id="ARBA00022801"/>
    </source>
</evidence>
<evidence type="ECO:0000256" key="1">
    <source>
        <dbReference type="ARBA" id="ARBA00022490"/>
    </source>
</evidence>
<comment type="function">
    <text evidence="5">Bidirectionally degrades single-stranded DNA into large acid-insoluble oligonucleotides, which are then degraded further into small acid-soluble oligonucleotides.</text>
</comment>
<reference evidence="10 11" key="1">
    <citation type="submission" date="2015-03" db="EMBL/GenBank/DDBJ databases">
        <title>Caedibacter varicaedens, whole genome shotgun sequence.</title>
        <authorList>
            <person name="Suzuki H."/>
            <person name="Dapper A.L."/>
            <person name="Gibson A.K."/>
            <person name="Jackson C."/>
            <person name="Lee H."/>
            <person name="Pejaver V.R."/>
            <person name="Doak T."/>
            <person name="Lynch M."/>
        </authorList>
    </citation>
    <scope>NUCLEOTIDE SEQUENCE [LARGE SCALE GENOMIC DNA]</scope>
</reference>
<comment type="catalytic activity">
    <reaction evidence="5 6">
        <text>Exonucleolytic cleavage in either 5'- to 3'- or 3'- to 5'-direction to yield nucleoside 5'-phosphates.</text>
        <dbReference type="EC" id="3.1.11.6"/>
    </reaction>
</comment>
<protein>
    <recommendedName>
        <fullName evidence="5">Exodeoxyribonuclease 7 large subunit</fullName>
        <ecNumber evidence="5">3.1.11.6</ecNumber>
    </recommendedName>
    <alternativeName>
        <fullName evidence="5">Exodeoxyribonuclease VII large subunit</fullName>
        <shortName evidence="5">Exonuclease VII large subunit</shortName>
    </alternativeName>
</protein>
<proteinExistence type="inferred from homology"/>
<keyword evidence="3 5" id="KW-0378">Hydrolase</keyword>
<keyword evidence="2 5" id="KW-0540">Nuclease</keyword>
<dbReference type="GO" id="GO:0009318">
    <property type="term" value="C:exodeoxyribonuclease VII complex"/>
    <property type="evidence" value="ECO:0007669"/>
    <property type="project" value="UniProtKB-UniRule"/>
</dbReference>
<dbReference type="OrthoDB" id="9802795at2"/>
<dbReference type="Proteomes" id="UP000036771">
    <property type="component" value="Unassembled WGS sequence"/>
</dbReference>
<dbReference type="InterPro" id="IPR003753">
    <property type="entry name" value="Exonuc_VII_L"/>
</dbReference>
<gene>
    <name evidence="5 10" type="primary">xseA</name>
    <name evidence="10" type="ORF">Cva_01217</name>
</gene>
<dbReference type="PANTHER" id="PTHR30008">
    <property type="entry name" value="EXODEOXYRIBONUCLEASE 7 LARGE SUBUNIT"/>
    <property type="match status" value="1"/>
</dbReference>
<evidence type="ECO:0000256" key="6">
    <source>
        <dbReference type="RuleBase" id="RU004355"/>
    </source>
</evidence>
<name>A0A0K8MFB5_9PROT</name>
<dbReference type="GO" id="GO:0008855">
    <property type="term" value="F:exodeoxyribonuclease VII activity"/>
    <property type="evidence" value="ECO:0007669"/>
    <property type="project" value="UniProtKB-UniRule"/>
</dbReference>
<comment type="subunit">
    <text evidence="5">Heterooligomer composed of large and small subunits.</text>
</comment>
<dbReference type="InterPro" id="IPR025824">
    <property type="entry name" value="OB-fold_nuc-bd_dom"/>
</dbReference>
<evidence type="ECO:0000259" key="8">
    <source>
        <dbReference type="Pfam" id="PF02601"/>
    </source>
</evidence>
<dbReference type="EMBL" id="BBVC01000067">
    <property type="protein sequence ID" value="GAO98554.1"/>
    <property type="molecule type" value="Genomic_DNA"/>
</dbReference>
<dbReference type="NCBIfam" id="TIGR00237">
    <property type="entry name" value="xseA"/>
    <property type="match status" value="1"/>
</dbReference>
<evidence type="ECO:0000256" key="7">
    <source>
        <dbReference type="SAM" id="MobiDB-lite"/>
    </source>
</evidence>
<dbReference type="InterPro" id="IPR020579">
    <property type="entry name" value="Exonuc_VII_lsu_C"/>
</dbReference>
<dbReference type="Pfam" id="PF13742">
    <property type="entry name" value="tRNA_anti_2"/>
    <property type="match status" value="1"/>
</dbReference>
<dbReference type="HAMAP" id="MF_00378">
    <property type="entry name" value="Exonuc_7_L"/>
    <property type="match status" value="1"/>
</dbReference>
<evidence type="ECO:0000256" key="4">
    <source>
        <dbReference type="ARBA" id="ARBA00022839"/>
    </source>
</evidence>
<keyword evidence="4 5" id="KW-0269">Exonuclease</keyword>
<dbReference type="CDD" id="cd04489">
    <property type="entry name" value="ExoVII_LU_OBF"/>
    <property type="match status" value="1"/>
</dbReference>
<dbReference type="AlphaFoldDB" id="A0A0K8MFB5"/>
<evidence type="ECO:0000313" key="10">
    <source>
        <dbReference type="EMBL" id="GAO98554.1"/>
    </source>
</evidence>
<dbReference type="EC" id="3.1.11.6" evidence="5"/>
<feature type="domain" description="Exonuclease VII large subunit C-terminal" evidence="8">
    <location>
        <begin position="128"/>
        <end position="420"/>
    </location>
</feature>
<evidence type="ECO:0000256" key="2">
    <source>
        <dbReference type="ARBA" id="ARBA00022722"/>
    </source>
</evidence>
<evidence type="ECO:0000313" key="11">
    <source>
        <dbReference type="Proteomes" id="UP000036771"/>
    </source>
</evidence>
<comment type="similarity">
    <text evidence="5 6">Belongs to the XseA family.</text>
</comment>
<keyword evidence="1 5" id="KW-0963">Cytoplasm</keyword>
<dbReference type="GO" id="GO:0005737">
    <property type="term" value="C:cytoplasm"/>
    <property type="evidence" value="ECO:0007669"/>
    <property type="project" value="UniProtKB-SubCell"/>
</dbReference>
<feature type="domain" description="OB-fold nucleic acid binding" evidence="9">
    <location>
        <begin position="12"/>
        <end position="105"/>
    </location>
</feature>
<sequence>MDSSAISLLREYSVSEISYNIKNTLEQTFNHIRVRGEISGAKIHTSGHLYCAFKDAQSVLDAVCWRGVVSSLSFRPEDGMEVIGTGRITTYAGRSKYQFIIESMEIAGEGALLKILEERKKRLAVEGLFAQERKKLLPFLPRLIGIVTSPTGAVIRDILHRLGDRFPTPVILWPVLVQGEGAAEQIAAAIRGFNELPLKGSIPRPELLIVARGGGSLEDLWAFNEEIVVRAAAESHIPLISAIGHETDTTLIDYAADWRAPTPTAAAERAVPVRADLYQLLKALEDRSARALQRLYEEYAQRCDDRGTRLEQLKSLFFERLSQSLQNLSARLKHPYEQISLAEHQLQALTSRLTLIETRFMKDYTLQLNQWSALLESFSYHNTLKRGFCAVKNVHQELVASKTEAKKAETLALVFHDGTLMVLPEREKEDISPKPSAQGKLFKKQKPSSQGSLW</sequence>
<evidence type="ECO:0000259" key="9">
    <source>
        <dbReference type="Pfam" id="PF13742"/>
    </source>
</evidence>
<dbReference type="GO" id="GO:0006308">
    <property type="term" value="P:DNA catabolic process"/>
    <property type="evidence" value="ECO:0007669"/>
    <property type="project" value="UniProtKB-UniRule"/>
</dbReference>
<dbReference type="Pfam" id="PF02601">
    <property type="entry name" value="Exonuc_VII_L"/>
    <property type="match status" value="1"/>
</dbReference>
<dbReference type="STRING" id="1629334.Cva_01217"/>